<dbReference type="InterPro" id="IPR026336">
    <property type="entry name" value="PdeM-like"/>
</dbReference>
<organism evidence="2 3">
    <name type="scientific">Luteibacter rhizovicinus DSM 16549</name>
    <dbReference type="NCBI Taxonomy" id="1440763"/>
    <lineage>
        <taxon>Bacteria</taxon>
        <taxon>Pseudomonadati</taxon>
        <taxon>Pseudomonadota</taxon>
        <taxon>Gammaproteobacteria</taxon>
        <taxon>Lysobacterales</taxon>
        <taxon>Rhodanobacteraceae</taxon>
        <taxon>Luteibacter</taxon>
    </lineage>
</organism>
<feature type="domain" description="Calcineurin-like phosphoesterase" evidence="1">
    <location>
        <begin position="27"/>
        <end position="118"/>
    </location>
</feature>
<dbReference type="PANTHER" id="PTHR39323">
    <property type="entry name" value="BLR1149 PROTEIN"/>
    <property type="match status" value="1"/>
</dbReference>
<proteinExistence type="predicted"/>
<dbReference type="KEGG" id="lrz:BJI69_16260"/>
<keyword evidence="3" id="KW-1185">Reference proteome</keyword>
<dbReference type="GO" id="GO:0016787">
    <property type="term" value="F:hydrolase activity"/>
    <property type="evidence" value="ECO:0007669"/>
    <property type="project" value="InterPro"/>
</dbReference>
<dbReference type="Proteomes" id="UP000182987">
    <property type="component" value="Chromosome"/>
</dbReference>
<evidence type="ECO:0000313" key="2">
    <source>
        <dbReference type="EMBL" id="APG05299.1"/>
    </source>
</evidence>
<dbReference type="NCBIfam" id="TIGR04123">
    <property type="entry name" value="P_estr_lig_assc"/>
    <property type="match status" value="1"/>
</dbReference>
<dbReference type="InterPro" id="IPR029052">
    <property type="entry name" value="Metallo-depent_PP-like"/>
</dbReference>
<dbReference type="EMBL" id="CP017480">
    <property type="protein sequence ID" value="APG05299.1"/>
    <property type="molecule type" value="Genomic_DNA"/>
</dbReference>
<dbReference type="SUPFAM" id="SSF56300">
    <property type="entry name" value="Metallo-dependent phosphatases"/>
    <property type="match status" value="1"/>
</dbReference>
<dbReference type="Gene3D" id="3.60.21.10">
    <property type="match status" value="1"/>
</dbReference>
<gene>
    <name evidence="2" type="ORF">BJI69_16260</name>
</gene>
<dbReference type="InterPro" id="IPR024173">
    <property type="entry name" value="Pesterase_MJ0037-like"/>
</dbReference>
<evidence type="ECO:0000259" key="1">
    <source>
        <dbReference type="Pfam" id="PF00149"/>
    </source>
</evidence>
<dbReference type="Pfam" id="PF00149">
    <property type="entry name" value="Metallophos"/>
    <property type="match status" value="1"/>
</dbReference>
<dbReference type="STRING" id="1440763.BJI69_16260"/>
<dbReference type="PATRIC" id="fig|1440763.5.peg.887"/>
<protein>
    <recommendedName>
        <fullName evidence="1">Calcineurin-like phosphoesterase domain-containing protein</fullName>
    </recommendedName>
</protein>
<sequence>MMTHDVIVAGERLTLHVQRAIHWAARRTVLVSDVHFGKGAVFRRAGIAVPSGDTEDDLARLDDLIREFAPERLVVLGDLVHGAATERSDWVERVRAWRRSHPHLDVLLIAGNHDRHFDVRSLGIEVVPDRLDVAPFVLSHHPSPHAGAYTLAGHVHPGVVVRDGWRRHRLPAFVFDHDVGMLPAFGTLTGLFEIAAAPGRKIVAVTPAGLVPVGSQGHRR</sequence>
<dbReference type="AlphaFoldDB" id="A0A0G9HFH4"/>
<dbReference type="InterPro" id="IPR004843">
    <property type="entry name" value="Calcineurin-like_PHP"/>
</dbReference>
<dbReference type="PIRSF" id="PIRSF000887">
    <property type="entry name" value="Pesterase_MJ0037"/>
    <property type="match status" value="1"/>
</dbReference>
<dbReference type="OrthoDB" id="9795838at2"/>
<accession>A0A0G9HFH4</accession>
<dbReference type="RefSeq" id="WP_052767081.1">
    <property type="nucleotide sequence ID" value="NZ_CP017480.1"/>
</dbReference>
<name>A0A0G9HFH4_9GAMM</name>
<reference evidence="3" key="1">
    <citation type="submission" date="2016-09" db="EMBL/GenBank/DDBJ databases">
        <authorList>
            <person name="Lysoe E."/>
        </authorList>
    </citation>
    <scope>NUCLEOTIDE SEQUENCE [LARGE SCALE GENOMIC DNA]</scope>
    <source>
        <strain evidence="3">LJ96T</strain>
    </source>
</reference>
<dbReference type="PANTHER" id="PTHR39323:SF1">
    <property type="entry name" value="BLR1149 PROTEIN"/>
    <property type="match status" value="1"/>
</dbReference>
<evidence type="ECO:0000313" key="3">
    <source>
        <dbReference type="Proteomes" id="UP000182987"/>
    </source>
</evidence>